<dbReference type="RefSeq" id="WP_323374589.1">
    <property type="nucleotide sequence ID" value="NZ_AP025732.1"/>
</dbReference>
<dbReference type="NCBIfam" id="NF045510">
    <property type="entry name" value="4Cys_prefix_kin"/>
    <property type="match status" value="1"/>
</dbReference>
<reference evidence="1" key="1">
    <citation type="submission" date="2022-04" db="EMBL/GenBank/DDBJ databases">
        <title>Complete genome sequence of a cyanobacterium, Nostoc sp. SO-36, isolated in Antarctica.</title>
        <authorList>
            <person name="Kanesaki Y."/>
            <person name="Effendi D."/>
            <person name="Sakamoto T."/>
            <person name="Ohtani S."/>
            <person name="Awai K."/>
        </authorList>
    </citation>
    <scope>NUCLEOTIDE SEQUENCE</scope>
    <source>
        <strain evidence="1">SO-36</strain>
    </source>
</reference>
<accession>A0ABM7Z2K8</accession>
<dbReference type="Proteomes" id="UP001055453">
    <property type="component" value="Chromosome"/>
</dbReference>
<organism evidence="1 2">
    <name type="scientific">Nostoc cf. commune SO-36</name>
    <dbReference type="NCBI Taxonomy" id="449208"/>
    <lineage>
        <taxon>Bacteria</taxon>
        <taxon>Bacillati</taxon>
        <taxon>Cyanobacteriota</taxon>
        <taxon>Cyanophyceae</taxon>
        <taxon>Nostocales</taxon>
        <taxon>Nostocaceae</taxon>
        <taxon>Nostoc</taxon>
    </lineage>
</organism>
<evidence type="ECO:0000313" key="2">
    <source>
        <dbReference type="Proteomes" id="UP001055453"/>
    </source>
</evidence>
<dbReference type="EMBL" id="AP025732">
    <property type="protein sequence ID" value="BDI17212.1"/>
    <property type="molecule type" value="Genomic_DNA"/>
</dbReference>
<gene>
    <name evidence="1" type="ORF">ANSO36C_30140</name>
</gene>
<sequence length="76" mass="8397">MTYCINPYCPKPVDPVNANNLICRNCGSEILLQGRYRVIKQLGQGGFGNTFQVDECGKTKVPTFRTLTVTSSLVLN</sequence>
<evidence type="ECO:0000313" key="1">
    <source>
        <dbReference type="EMBL" id="BDI17212.1"/>
    </source>
</evidence>
<evidence type="ECO:0008006" key="3">
    <source>
        <dbReference type="Google" id="ProtNLM"/>
    </source>
</evidence>
<name>A0ABM7Z2K8_NOSCO</name>
<keyword evidence="2" id="KW-1185">Reference proteome</keyword>
<protein>
    <recommendedName>
        <fullName evidence="3">Serine/threonine protein kinase</fullName>
    </recommendedName>
</protein>
<proteinExistence type="predicted"/>